<keyword evidence="2" id="KW-1133">Transmembrane helix</keyword>
<proteinExistence type="predicted"/>
<feature type="transmembrane region" description="Helical" evidence="2">
    <location>
        <begin position="60"/>
        <end position="82"/>
    </location>
</feature>
<name>A0AA39L7E9_SARSR</name>
<feature type="region of interest" description="Disordered" evidence="1">
    <location>
        <begin position="113"/>
        <end position="150"/>
    </location>
</feature>
<evidence type="ECO:0000256" key="1">
    <source>
        <dbReference type="SAM" id="MobiDB-lite"/>
    </source>
</evidence>
<dbReference type="Proteomes" id="UP001175261">
    <property type="component" value="Unassembled WGS sequence"/>
</dbReference>
<dbReference type="Pfam" id="PF11915">
    <property type="entry name" value="DUF3433"/>
    <property type="match status" value="2"/>
</dbReference>
<accession>A0AA39L7E9</accession>
<reference evidence="3" key="1">
    <citation type="submission" date="2022-10" db="EMBL/GenBank/DDBJ databases">
        <title>Determination and structural analysis of whole genome sequence of Sarocladium strictum F4-1.</title>
        <authorList>
            <person name="Hu L."/>
            <person name="Jiang Y."/>
        </authorList>
    </citation>
    <scope>NUCLEOTIDE SEQUENCE</scope>
    <source>
        <strain evidence="3">F4-1</strain>
    </source>
</reference>
<keyword evidence="4" id="KW-1185">Reference proteome</keyword>
<feature type="transmembrane region" description="Helical" evidence="2">
    <location>
        <begin position="627"/>
        <end position="649"/>
    </location>
</feature>
<dbReference type="InterPro" id="IPR021840">
    <property type="entry name" value="DUF3433"/>
</dbReference>
<evidence type="ECO:0000256" key="2">
    <source>
        <dbReference type="SAM" id="Phobius"/>
    </source>
</evidence>
<evidence type="ECO:0000313" key="3">
    <source>
        <dbReference type="EMBL" id="KAK0386629.1"/>
    </source>
</evidence>
<sequence>MPSAWQHQQAPAYTEHEAERKSIHPVTVAQLWQEHDSRRHSATRTRGRPKANYRPVSLQWWYISSLVVVLLGIAGGVVYAMVALRHTKSTGTVETRGLRHDEAWDLYRKGLERRQEDAQSNPPEAQPEAQPTDSTDDEPEKSPVAKDGNSLTTAVVEITTSFVSTGPPVTETFTTTTESVITSDVVTTITSSVPGFVTTIFPTAPEPTGTEEPPQPSGVESSVAGYDVVITQTFTGSQTIMVDVTVTTTKPGDRFVKLGTTRISSTFTVDRQGRKVEGAMTSVFTTAVGGTVITSVEQPQPTVLETIGPDGLLTRVTSTPAPITYISSVPPTKTVITATSAPTAPGDMIIVETTDYEITPGGYFIGKFLPPLLAVTLALAIRAVDLTAKLYQPFASLSHPLGAMGKDSLTLHFEGWKGFWRPFGMLAQGHPVPFLSTLAVWLSNALAPVATEAIIFDIQGHCKADSIMGCALTLGVSEKGSYALLALLGTIAVLLVLVMGAISARWKTGVFADPWCVAGAAALIRNPDIRALARLDHYSTVKAAVAEKRFCLGWFRRDDRAEQEEYGLVLCDEAGRSLRGSRREEANAAVVSETAASEHDGGVGGLYGQDVTPRARKPPATFVALMFWWRLVFMIYMVALMGFIIYYHLGIKVPQSLEDFFQREKFGARFISSALGMIVVLCWECIFDSVAILAPYRRMARRPQKASQSVLARRPTYAVTGIFTGIRERDLLLFSISTMAVLADFLPMLFANVPYDLSQAEVVHLVCARVAAGLLLLMVVVLFATMFARWPELPVDPRSVAGQMWYVAEARWAAERLDGIGLMSERERKDLFDSMGGKWYYSVTRADNGRMGVEMEDSYGLLEYDGLSGGPHRSKASRPVLY</sequence>
<protein>
    <submittedName>
        <fullName evidence="3">Uncharacterized protein</fullName>
    </submittedName>
</protein>
<feature type="compositionally biased region" description="Polar residues" evidence="1">
    <location>
        <begin position="118"/>
        <end position="133"/>
    </location>
</feature>
<comment type="caution">
    <text evidence="3">The sequence shown here is derived from an EMBL/GenBank/DDBJ whole genome shotgun (WGS) entry which is preliminary data.</text>
</comment>
<gene>
    <name evidence="3" type="ORF">NLU13_6464</name>
</gene>
<dbReference type="EMBL" id="JAPDFR010000005">
    <property type="protein sequence ID" value="KAK0386629.1"/>
    <property type="molecule type" value="Genomic_DNA"/>
</dbReference>
<feature type="transmembrane region" description="Helical" evidence="2">
    <location>
        <begin position="731"/>
        <end position="750"/>
    </location>
</feature>
<dbReference type="PANTHER" id="PTHR37544">
    <property type="entry name" value="SPRAY-RELATED"/>
    <property type="match status" value="1"/>
</dbReference>
<feature type="transmembrane region" description="Helical" evidence="2">
    <location>
        <begin position="669"/>
        <end position="696"/>
    </location>
</feature>
<organism evidence="3 4">
    <name type="scientific">Sarocladium strictum</name>
    <name type="common">Black bundle disease fungus</name>
    <name type="synonym">Acremonium strictum</name>
    <dbReference type="NCBI Taxonomy" id="5046"/>
    <lineage>
        <taxon>Eukaryota</taxon>
        <taxon>Fungi</taxon>
        <taxon>Dikarya</taxon>
        <taxon>Ascomycota</taxon>
        <taxon>Pezizomycotina</taxon>
        <taxon>Sordariomycetes</taxon>
        <taxon>Hypocreomycetidae</taxon>
        <taxon>Hypocreales</taxon>
        <taxon>Sarocladiaceae</taxon>
        <taxon>Sarocladium</taxon>
    </lineage>
</organism>
<keyword evidence="2" id="KW-0812">Transmembrane</keyword>
<evidence type="ECO:0000313" key="4">
    <source>
        <dbReference type="Proteomes" id="UP001175261"/>
    </source>
</evidence>
<feature type="region of interest" description="Disordered" evidence="1">
    <location>
        <begin position="1"/>
        <end position="21"/>
    </location>
</feature>
<dbReference type="AlphaFoldDB" id="A0AA39L7E9"/>
<feature type="transmembrane region" description="Helical" evidence="2">
    <location>
        <begin position="482"/>
        <end position="502"/>
    </location>
</feature>
<feature type="transmembrane region" description="Helical" evidence="2">
    <location>
        <begin position="762"/>
        <end position="788"/>
    </location>
</feature>
<feature type="compositionally biased region" description="Polar residues" evidence="1">
    <location>
        <begin position="1"/>
        <end position="11"/>
    </location>
</feature>
<dbReference type="PANTHER" id="PTHR37544:SF3">
    <property type="entry name" value="SPRAY"/>
    <property type="match status" value="1"/>
</dbReference>
<keyword evidence="2" id="KW-0472">Membrane</keyword>